<evidence type="ECO:0000256" key="1">
    <source>
        <dbReference type="SAM" id="Coils"/>
    </source>
</evidence>
<keyword evidence="3" id="KW-1185">Reference proteome</keyword>
<gene>
    <name evidence="2" type="ORF">TCAL_04588</name>
</gene>
<evidence type="ECO:0000313" key="3">
    <source>
        <dbReference type="Proteomes" id="UP000318571"/>
    </source>
</evidence>
<proteinExistence type="predicted"/>
<accession>A0A553PCT3</accession>
<name>A0A553PCT3_TIGCA</name>
<protein>
    <submittedName>
        <fullName evidence="2">Uncharacterized protein</fullName>
    </submittedName>
</protein>
<reference evidence="2 3" key="1">
    <citation type="journal article" date="2018" name="Nat. Ecol. Evol.">
        <title>Genomic signatures of mitonuclear coevolution across populations of Tigriopus californicus.</title>
        <authorList>
            <person name="Barreto F.S."/>
            <person name="Watson E.T."/>
            <person name="Lima T.G."/>
            <person name="Willett C.S."/>
            <person name="Edmands S."/>
            <person name="Li W."/>
            <person name="Burton R.S."/>
        </authorList>
    </citation>
    <scope>NUCLEOTIDE SEQUENCE [LARGE SCALE GENOMIC DNA]</scope>
    <source>
        <strain evidence="2 3">San Diego</strain>
    </source>
</reference>
<keyword evidence="1" id="KW-0175">Coiled coil</keyword>
<feature type="coiled-coil region" evidence="1">
    <location>
        <begin position="8"/>
        <end position="56"/>
    </location>
</feature>
<dbReference type="OMA" id="HEGNECD"/>
<dbReference type="AlphaFoldDB" id="A0A553PCT3"/>
<organism evidence="2 3">
    <name type="scientific">Tigriopus californicus</name>
    <name type="common">Marine copepod</name>
    <dbReference type="NCBI Taxonomy" id="6832"/>
    <lineage>
        <taxon>Eukaryota</taxon>
        <taxon>Metazoa</taxon>
        <taxon>Ecdysozoa</taxon>
        <taxon>Arthropoda</taxon>
        <taxon>Crustacea</taxon>
        <taxon>Multicrustacea</taxon>
        <taxon>Hexanauplia</taxon>
        <taxon>Copepoda</taxon>
        <taxon>Harpacticoida</taxon>
        <taxon>Harpacticidae</taxon>
        <taxon>Tigriopus</taxon>
    </lineage>
</organism>
<evidence type="ECO:0000313" key="2">
    <source>
        <dbReference type="EMBL" id="TRY75478.1"/>
    </source>
</evidence>
<dbReference type="Proteomes" id="UP000318571">
    <property type="component" value="Chromosome 2"/>
</dbReference>
<sequence>MSREQVDFENLDSTREDFEEQLKQIERVQDDLLRELDTERAKLSEYQELLVQHQKKGKFLDELRDFRYNRYDDDHLNSKGEKFLQLEMEALKWQLNELERDLQALWASAHNHSSCKVSQNKGNSRECSKDEALKGLEQGVSALKLDVIQAKLTKDKTEHSIQHEKDRVNELNKHILALLNPRKPPNHIDVDQICIDSMDLRRKIEQVTRQRNHSEVLLELNRDQVRNRRDSGLLRYSQVAKILQDPNLDEEDRRDCLRNLTLALLEVLQVKDCALDQQLRWNKSLGTRLQLLNQKRPGLIKDEETPILDLPTQHDVQVDFQQPQTTNKPNLKHSYL</sequence>
<comment type="caution">
    <text evidence="2">The sequence shown here is derived from an EMBL/GenBank/DDBJ whole genome shotgun (WGS) entry which is preliminary data.</text>
</comment>
<dbReference type="EMBL" id="VCGU01000005">
    <property type="protein sequence ID" value="TRY75478.1"/>
    <property type="molecule type" value="Genomic_DNA"/>
</dbReference>